<evidence type="ECO:0000313" key="1">
    <source>
        <dbReference type="EMBL" id="KAL0943435.1"/>
    </source>
</evidence>
<reference evidence="1 2" key="1">
    <citation type="journal article" date="2020" name="Phytopathology">
        <title>Genome Sequence Resources of Colletotrichum truncatum, C. plurivorum, C. musicola, and C. sojae: Four Species Pathogenic to Soybean (Glycine max).</title>
        <authorList>
            <person name="Rogerio F."/>
            <person name="Boufleur T.R."/>
            <person name="Ciampi-Guillardi M."/>
            <person name="Sukno S.A."/>
            <person name="Thon M.R."/>
            <person name="Massola Junior N.S."/>
            <person name="Baroncelli R."/>
        </authorList>
    </citation>
    <scope>NUCLEOTIDE SEQUENCE [LARGE SCALE GENOMIC DNA]</scope>
    <source>
        <strain evidence="1 2">CMES1059</strain>
    </source>
</reference>
<protein>
    <submittedName>
        <fullName evidence="1">Uncharacterized protein</fullName>
    </submittedName>
</protein>
<dbReference type="EMBL" id="VUJX02000001">
    <property type="protein sequence ID" value="KAL0943435.1"/>
    <property type="molecule type" value="Genomic_DNA"/>
</dbReference>
<name>A0ACC3ZH04_COLTU</name>
<accession>A0ACC3ZH04</accession>
<keyword evidence="2" id="KW-1185">Reference proteome</keyword>
<gene>
    <name evidence="1" type="ORF">CTRU02_201322</name>
</gene>
<proteinExistence type="predicted"/>
<sequence length="322" mass="36516">MAVSAVDLDDFQMRIDDGQTQLNTHPLPPLAEEVTVNTGASSPNTSKGHLSSPDLTSRDSLGQTSRQDRHNDCKVRWFTHEKTKHTRSSMTPTKASPNGIEKRKSSGKRKTKATDARLSSELDRLLVGDGPSASPQQDRSLHRIQHPLRAVLHSLPGFMFDEELDNIKFRKHQRVLVGVEGLMMDGGKDAAKEWLEKFLLLIFETKAEVLKRYPMCRELDDVPLGFITLAKDVETIINNLPYDPALKIRRTMERRLCQSYDMRRLVEWTIRARWRFLQSKPKIVPGFGAFGQKSSCEGTELEKRLWAAVDARGNNTAKTHND</sequence>
<organism evidence="1 2">
    <name type="scientific">Colletotrichum truncatum</name>
    <name type="common">Anthracnose fungus</name>
    <name type="synonym">Colletotrichum capsici</name>
    <dbReference type="NCBI Taxonomy" id="5467"/>
    <lineage>
        <taxon>Eukaryota</taxon>
        <taxon>Fungi</taxon>
        <taxon>Dikarya</taxon>
        <taxon>Ascomycota</taxon>
        <taxon>Pezizomycotina</taxon>
        <taxon>Sordariomycetes</taxon>
        <taxon>Hypocreomycetidae</taxon>
        <taxon>Glomerellales</taxon>
        <taxon>Glomerellaceae</taxon>
        <taxon>Colletotrichum</taxon>
        <taxon>Colletotrichum truncatum species complex</taxon>
    </lineage>
</organism>
<comment type="caution">
    <text evidence="1">The sequence shown here is derived from an EMBL/GenBank/DDBJ whole genome shotgun (WGS) entry which is preliminary data.</text>
</comment>
<evidence type="ECO:0000313" key="2">
    <source>
        <dbReference type="Proteomes" id="UP000805649"/>
    </source>
</evidence>
<dbReference type="Proteomes" id="UP000805649">
    <property type="component" value="Unassembled WGS sequence"/>
</dbReference>